<feature type="transmembrane region" description="Helical" evidence="1">
    <location>
        <begin position="189"/>
        <end position="211"/>
    </location>
</feature>
<reference evidence="3 4" key="1">
    <citation type="submission" date="2015-06" db="EMBL/GenBank/DDBJ databases">
        <title>Recapitulation of the evolution of biosynthetic gene clusters reveals hidden chemical diversity on bacterial genomes.</title>
        <authorList>
            <person name="Cruz-Morales P."/>
            <person name="Martinez-Guerrero C."/>
            <person name="Morales-Escalante M.A."/>
            <person name="Yanez-Guerra L.A."/>
            <person name="Kopp J.F."/>
            <person name="Feldmann J."/>
            <person name="Ramos-Aboites H.E."/>
            <person name="Barona-Gomez F."/>
        </authorList>
    </citation>
    <scope>NUCLEOTIDE SEQUENCE [LARGE SCALE GENOMIC DNA]</scope>
    <source>
        <strain evidence="3 4">ATCC 31245</strain>
    </source>
</reference>
<comment type="caution">
    <text evidence="3">The sequence shown here is derived from an EMBL/GenBank/DDBJ whole genome shotgun (WGS) entry which is preliminary data.</text>
</comment>
<sequence>MPYPAPWPPTDVLRSPRGLALAVCVLLGVAAAVNLLSAAVSGYVHSLMKRVIADPAQVGADTLDRSDVLTGITGVLQAVILLATAVVFVIWFHRVRVNGGIMRPDAFSQSRGWAIGGWFIPIGNLFLPYRTAKEIWTASTRFAPDGSFREVSAAPVHAWWAAWVLSVLADRLFSALYERAGTPEALRDASAVGMVCDLLTIAAAVLAIVFVRKLTTMQTVKAEQGPYAAA</sequence>
<keyword evidence="1" id="KW-0812">Transmembrane</keyword>
<dbReference type="Pfam" id="PF14219">
    <property type="entry name" value="DUF4328"/>
    <property type="match status" value="1"/>
</dbReference>
<evidence type="ECO:0000313" key="4">
    <source>
        <dbReference type="Proteomes" id="UP000035932"/>
    </source>
</evidence>
<evidence type="ECO:0000259" key="2">
    <source>
        <dbReference type="Pfam" id="PF14219"/>
    </source>
</evidence>
<name>A0A0J6XN39_9ACTN</name>
<dbReference type="STRING" id="66430.ACS04_22405"/>
<dbReference type="PATRIC" id="fig|66430.4.peg.7379"/>
<evidence type="ECO:0000256" key="1">
    <source>
        <dbReference type="SAM" id="Phobius"/>
    </source>
</evidence>
<keyword evidence="1" id="KW-0472">Membrane</keyword>
<organism evidence="3 4">
    <name type="scientific">Streptomyces roseus</name>
    <dbReference type="NCBI Taxonomy" id="66430"/>
    <lineage>
        <taxon>Bacteria</taxon>
        <taxon>Bacillati</taxon>
        <taxon>Actinomycetota</taxon>
        <taxon>Actinomycetes</taxon>
        <taxon>Kitasatosporales</taxon>
        <taxon>Streptomycetaceae</taxon>
        <taxon>Streptomyces</taxon>
    </lineage>
</organism>
<proteinExistence type="predicted"/>
<accession>A0A0J6XN39</accession>
<gene>
    <name evidence="3" type="ORF">ACS04_22405</name>
</gene>
<dbReference type="EMBL" id="LFML01000092">
    <property type="protein sequence ID" value="KMO95667.1"/>
    <property type="molecule type" value="Genomic_DNA"/>
</dbReference>
<feature type="transmembrane region" description="Helical" evidence="1">
    <location>
        <begin position="112"/>
        <end position="130"/>
    </location>
</feature>
<dbReference type="AlphaFoldDB" id="A0A0J6XN39"/>
<feature type="transmembrane region" description="Helical" evidence="1">
    <location>
        <begin position="20"/>
        <end position="47"/>
    </location>
</feature>
<feature type="domain" description="DUF4328" evidence="2">
    <location>
        <begin position="57"/>
        <end position="215"/>
    </location>
</feature>
<protein>
    <recommendedName>
        <fullName evidence="2">DUF4328 domain-containing protein</fullName>
    </recommendedName>
</protein>
<dbReference type="InterPro" id="IPR025565">
    <property type="entry name" value="DUF4328"/>
</dbReference>
<keyword evidence="4" id="KW-1185">Reference proteome</keyword>
<dbReference type="Proteomes" id="UP000035932">
    <property type="component" value="Unassembled WGS sequence"/>
</dbReference>
<keyword evidence="1" id="KW-1133">Transmembrane helix</keyword>
<feature type="transmembrane region" description="Helical" evidence="1">
    <location>
        <begin position="68"/>
        <end position="92"/>
    </location>
</feature>
<evidence type="ECO:0000313" key="3">
    <source>
        <dbReference type="EMBL" id="KMO95667.1"/>
    </source>
</evidence>